<evidence type="ECO:0000313" key="2">
    <source>
        <dbReference type="Proteomes" id="UP000004947"/>
    </source>
</evidence>
<sequence>MGFLLKACFFGTHTWYVLHAFPGRRELKSSKLLFSTRLPIKRGKVPNRLVKERHFLAGGARGGQRLPRMGASCPLLWVIVFFSV</sequence>
<proteinExistence type="predicted"/>
<dbReference type="AlphaFoldDB" id="A6DJQ7"/>
<protein>
    <submittedName>
        <fullName evidence="1">Uncharacterized protein</fullName>
    </submittedName>
</protein>
<reference evidence="1 2" key="1">
    <citation type="journal article" date="2010" name="J. Bacteriol.">
        <title>Genome sequence of Lentisphaera araneosa HTCC2155T, the type species of the order Lentisphaerales in the phylum Lentisphaerae.</title>
        <authorList>
            <person name="Thrash J.C."/>
            <person name="Cho J.C."/>
            <person name="Vergin K.L."/>
            <person name="Morris R.M."/>
            <person name="Giovannoni S.J."/>
        </authorList>
    </citation>
    <scope>NUCLEOTIDE SEQUENCE [LARGE SCALE GENOMIC DNA]</scope>
    <source>
        <strain evidence="1 2">HTCC2155</strain>
    </source>
</reference>
<organism evidence="1 2">
    <name type="scientific">Lentisphaera araneosa HTCC2155</name>
    <dbReference type="NCBI Taxonomy" id="313628"/>
    <lineage>
        <taxon>Bacteria</taxon>
        <taxon>Pseudomonadati</taxon>
        <taxon>Lentisphaerota</taxon>
        <taxon>Lentisphaeria</taxon>
        <taxon>Lentisphaerales</taxon>
        <taxon>Lentisphaeraceae</taxon>
        <taxon>Lentisphaera</taxon>
    </lineage>
</organism>
<name>A6DJQ7_9BACT</name>
<comment type="caution">
    <text evidence="1">The sequence shown here is derived from an EMBL/GenBank/DDBJ whole genome shotgun (WGS) entry which is preliminary data.</text>
</comment>
<dbReference type="Proteomes" id="UP000004947">
    <property type="component" value="Unassembled WGS sequence"/>
</dbReference>
<gene>
    <name evidence="1" type="ORF">LNTAR_12281</name>
</gene>
<keyword evidence="2" id="KW-1185">Reference proteome</keyword>
<dbReference type="EMBL" id="ABCK01000006">
    <property type="protein sequence ID" value="EDM28131.1"/>
    <property type="molecule type" value="Genomic_DNA"/>
</dbReference>
<accession>A6DJQ7</accession>
<evidence type="ECO:0000313" key="1">
    <source>
        <dbReference type="EMBL" id="EDM28131.1"/>
    </source>
</evidence>